<comment type="caution">
    <text evidence="1">The sequence shown here is derived from an EMBL/GenBank/DDBJ whole genome shotgun (WGS) entry which is preliminary data.</text>
</comment>
<organism evidence="1 2">
    <name type="scientific">Heliorestis acidaminivorans</name>
    <dbReference type="NCBI Taxonomy" id="553427"/>
    <lineage>
        <taxon>Bacteria</taxon>
        <taxon>Bacillati</taxon>
        <taxon>Bacillota</taxon>
        <taxon>Clostridia</taxon>
        <taxon>Eubacteriales</taxon>
        <taxon>Heliobacteriaceae</taxon>
        <taxon>Heliorestis</taxon>
    </lineage>
</organism>
<evidence type="ECO:0000313" key="1">
    <source>
        <dbReference type="EMBL" id="KAB2950837.1"/>
    </source>
</evidence>
<dbReference type="RefSeq" id="WP_151621800.1">
    <property type="nucleotide sequence ID" value="NZ_WBXO01000020.1"/>
</dbReference>
<dbReference type="Proteomes" id="UP000468766">
    <property type="component" value="Unassembled WGS sequence"/>
</dbReference>
<dbReference type="EMBL" id="WBXO01000020">
    <property type="protein sequence ID" value="KAB2950837.1"/>
    <property type="molecule type" value="Genomic_DNA"/>
</dbReference>
<evidence type="ECO:0000313" key="2">
    <source>
        <dbReference type="Proteomes" id="UP000468766"/>
    </source>
</evidence>
<evidence type="ECO:0008006" key="3">
    <source>
        <dbReference type="Google" id="ProtNLM"/>
    </source>
</evidence>
<sequence>MKQITPSTHQANDTEIFILVIGHFKLKDGTSSFGKRILIDGQQRITALIATLFGLEVVKEEKIHSVQ</sequence>
<dbReference type="OrthoDB" id="9798761at2"/>
<protein>
    <recommendedName>
        <fullName evidence="3">DUF262 domain-containing protein</fullName>
    </recommendedName>
</protein>
<gene>
    <name evidence="1" type="ORF">F9B85_13815</name>
</gene>
<dbReference type="AlphaFoldDB" id="A0A6I0EX79"/>
<reference evidence="1 2" key="1">
    <citation type="submission" date="2019-10" db="EMBL/GenBank/DDBJ databases">
        <title>Whole-genome sequence of the extremophile Heliorestis acidaminivorans DSM 24790.</title>
        <authorList>
            <person name="Kyndt J.A."/>
            <person name="Meyer T.E."/>
        </authorList>
    </citation>
    <scope>NUCLEOTIDE SEQUENCE [LARGE SCALE GENOMIC DNA]</scope>
    <source>
        <strain evidence="1 2">DSM 24790</strain>
    </source>
</reference>
<proteinExistence type="predicted"/>
<accession>A0A6I0EX79</accession>
<keyword evidence="2" id="KW-1185">Reference proteome</keyword>
<name>A0A6I0EX79_9FIRM</name>